<dbReference type="SUPFAM" id="SSF81383">
    <property type="entry name" value="F-box domain"/>
    <property type="match status" value="1"/>
</dbReference>
<feature type="domain" description="F-box" evidence="2">
    <location>
        <begin position="122"/>
        <end position="167"/>
    </location>
</feature>
<sequence>MEGCGGTELIGRRRRRRPETPSPLPAACETKSKRATAVLHVCGALDIVLVATRHRAELLRLAFSSDSIGRSLLLERQASHPARRPPLDKTLLRVGTAPSERLAFVPVLAPATAVDASMLRQPTSLLSLPNELLLAIVAELNTPDLLQLALTCRRLLVPVRVKLYRRISLDTTDACRKLAAALDDNKGLRDLVKGMGLEPLREVCGNVAYDEDGDPYLLDSDDEEMIEDVIAPEDGLASWLGLQTRLPAVERVTMLELSPVAVCSFLEQALKYMPRLSCVLLPAEPMSGDDDAVACDFRRIVSSLPTSRGLELMTNGPWCLLKLVDHDNAPPLVNVRSLSLGPAIPDPERMAELASVFPNLQELTIYLVEADADEGYEHLLKTAPAGISTLRFAGEPGKPIDHLLHRFSDLLELRLVTKSFSPKSLLSYLRDSNLVALEFDSGAPVNDRFLLSLVDRPVPDFQAFKDEARPKWPTGCSEAGLSRVVEGARSVRGTAVDALDWDRQFEEELERALVNHAHPRPAHDFLEEVLGGDGASEALHRLRPGLLTFIRSREEAGSSG</sequence>
<dbReference type="EMBL" id="PJQD01000002">
    <property type="protein sequence ID" value="POY76694.1"/>
    <property type="molecule type" value="Genomic_DNA"/>
</dbReference>
<proteinExistence type="predicted"/>
<dbReference type="PROSITE" id="PS50181">
    <property type="entry name" value="FBOX"/>
    <property type="match status" value="1"/>
</dbReference>
<reference evidence="3 4" key="1">
    <citation type="journal article" date="2018" name="Front. Microbiol.">
        <title>Prospects for Fungal Bioremediation of Acidic Radioactive Waste Sites: Characterization and Genome Sequence of Rhodotorula taiwanensis MD1149.</title>
        <authorList>
            <person name="Tkavc R."/>
            <person name="Matrosova V.Y."/>
            <person name="Grichenko O.E."/>
            <person name="Gostincar C."/>
            <person name="Volpe R.P."/>
            <person name="Klimenkova P."/>
            <person name="Gaidamakova E.K."/>
            <person name="Zhou C.E."/>
            <person name="Stewart B.J."/>
            <person name="Lyman M.G."/>
            <person name="Malfatti S.A."/>
            <person name="Rubinfeld B."/>
            <person name="Courtot M."/>
            <person name="Singh J."/>
            <person name="Dalgard C.L."/>
            <person name="Hamilton T."/>
            <person name="Frey K.G."/>
            <person name="Gunde-Cimerman N."/>
            <person name="Dugan L."/>
            <person name="Daly M.J."/>
        </authorList>
    </citation>
    <scope>NUCLEOTIDE SEQUENCE [LARGE SCALE GENOMIC DNA]</scope>
    <source>
        <strain evidence="3 4">MD1149</strain>
    </source>
</reference>
<dbReference type="AlphaFoldDB" id="A0A2S5BIV6"/>
<feature type="region of interest" description="Disordered" evidence="1">
    <location>
        <begin position="1"/>
        <end position="27"/>
    </location>
</feature>
<keyword evidence="4" id="KW-1185">Reference proteome</keyword>
<dbReference type="InterPro" id="IPR036047">
    <property type="entry name" value="F-box-like_dom_sf"/>
</dbReference>
<dbReference type="Proteomes" id="UP000237144">
    <property type="component" value="Unassembled WGS sequence"/>
</dbReference>
<dbReference type="InterPro" id="IPR001810">
    <property type="entry name" value="F-box_dom"/>
</dbReference>
<evidence type="ECO:0000256" key="1">
    <source>
        <dbReference type="SAM" id="MobiDB-lite"/>
    </source>
</evidence>
<evidence type="ECO:0000313" key="3">
    <source>
        <dbReference type="EMBL" id="POY76694.1"/>
    </source>
</evidence>
<gene>
    <name evidence="3" type="ORF">BMF94_0286</name>
</gene>
<name>A0A2S5BIV6_9BASI</name>
<comment type="caution">
    <text evidence="3">The sequence shown here is derived from an EMBL/GenBank/DDBJ whole genome shotgun (WGS) entry which is preliminary data.</text>
</comment>
<accession>A0A2S5BIV6</accession>
<dbReference type="Pfam" id="PF12937">
    <property type="entry name" value="F-box-like"/>
    <property type="match status" value="1"/>
</dbReference>
<protein>
    <recommendedName>
        <fullName evidence="2">F-box domain-containing protein</fullName>
    </recommendedName>
</protein>
<evidence type="ECO:0000313" key="4">
    <source>
        <dbReference type="Proteomes" id="UP000237144"/>
    </source>
</evidence>
<organism evidence="3 4">
    <name type="scientific">Rhodotorula taiwanensis</name>
    <dbReference type="NCBI Taxonomy" id="741276"/>
    <lineage>
        <taxon>Eukaryota</taxon>
        <taxon>Fungi</taxon>
        <taxon>Dikarya</taxon>
        <taxon>Basidiomycota</taxon>
        <taxon>Pucciniomycotina</taxon>
        <taxon>Microbotryomycetes</taxon>
        <taxon>Sporidiobolales</taxon>
        <taxon>Sporidiobolaceae</taxon>
        <taxon>Rhodotorula</taxon>
    </lineage>
</organism>
<evidence type="ECO:0000259" key="2">
    <source>
        <dbReference type="PROSITE" id="PS50181"/>
    </source>
</evidence>